<keyword evidence="3" id="KW-1185">Reference proteome</keyword>
<feature type="region of interest" description="Disordered" evidence="1">
    <location>
        <begin position="1"/>
        <end position="46"/>
    </location>
</feature>
<proteinExistence type="predicted"/>
<evidence type="ECO:0000313" key="3">
    <source>
        <dbReference type="Proteomes" id="UP001500037"/>
    </source>
</evidence>
<sequence>MSGTVTCINGVPAGTAADRLHGQTAGAGSTESPHVLRPGAGEPLGH</sequence>
<gene>
    <name evidence="2" type="ORF">GCM10009665_20850</name>
</gene>
<comment type="caution">
    <text evidence="2">The sequence shown here is derived from an EMBL/GenBank/DDBJ whole genome shotgun (WGS) entry which is preliminary data.</text>
</comment>
<name>A0ABP4GNM5_9ACTN</name>
<organism evidence="2 3">
    <name type="scientific">Kitasatospora nipponensis</name>
    <dbReference type="NCBI Taxonomy" id="258049"/>
    <lineage>
        <taxon>Bacteria</taxon>
        <taxon>Bacillati</taxon>
        <taxon>Actinomycetota</taxon>
        <taxon>Actinomycetes</taxon>
        <taxon>Kitasatosporales</taxon>
        <taxon>Streptomycetaceae</taxon>
        <taxon>Kitasatospora</taxon>
    </lineage>
</organism>
<protein>
    <submittedName>
        <fullName evidence="2">Uncharacterized protein</fullName>
    </submittedName>
</protein>
<evidence type="ECO:0000256" key="1">
    <source>
        <dbReference type="SAM" id="MobiDB-lite"/>
    </source>
</evidence>
<dbReference type="Proteomes" id="UP001500037">
    <property type="component" value="Unassembled WGS sequence"/>
</dbReference>
<evidence type="ECO:0000313" key="2">
    <source>
        <dbReference type="EMBL" id="GAA1230284.1"/>
    </source>
</evidence>
<reference evidence="3" key="1">
    <citation type="journal article" date="2019" name="Int. J. Syst. Evol. Microbiol.">
        <title>The Global Catalogue of Microorganisms (GCM) 10K type strain sequencing project: providing services to taxonomists for standard genome sequencing and annotation.</title>
        <authorList>
            <consortium name="The Broad Institute Genomics Platform"/>
            <consortium name="The Broad Institute Genome Sequencing Center for Infectious Disease"/>
            <person name="Wu L."/>
            <person name="Ma J."/>
        </authorList>
    </citation>
    <scope>NUCLEOTIDE SEQUENCE [LARGE SCALE GENOMIC DNA]</scope>
    <source>
        <strain evidence="3">JCM 13004</strain>
    </source>
</reference>
<dbReference type="RefSeq" id="WP_344441029.1">
    <property type="nucleotide sequence ID" value="NZ_BAAALF010000026.1"/>
</dbReference>
<dbReference type="EMBL" id="BAAALF010000026">
    <property type="protein sequence ID" value="GAA1230284.1"/>
    <property type="molecule type" value="Genomic_DNA"/>
</dbReference>
<accession>A0ABP4GNM5</accession>